<comment type="caution">
    <text evidence="7">The sequence shown here is derived from an EMBL/GenBank/DDBJ whole genome shotgun (WGS) entry which is preliminary data.</text>
</comment>
<reference evidence="7 8" key="1">
    <citation type="submission" date="2024-03" db="EMBL/GenBank/DDBJ databases">
        <authorList>
            <person name="Jo J.-H."/>
        </authorList>
    </citation>
    <scope>NUCLEOTIDE SEQUENCE [LARGE SCALE GENOMIC DNA]</scope>
    <source>
        <strain evidence="7 8">AS3R-12</strain>
    </source>
</reference>
<protein>
    <submittedName>
        <fullName evidence="7">ABC transporter permease</fullName>
    </submittedName>
</protein>
<dbReference type="EMBL" id="JBBHJY010000004">
    <property type="protein sequence ID" value="MEJ6010090.1"/>
    <property type="molecule type" value="Genomic_DNA"/>
</dbReference>
<evidence type="ECO:0000256" key="1">
    <source>
        <dbReference type="ARBA" id="ARBA00004141"/>
    </source>
</evidence>
<evidence type="ECO:0000256" key="4">
    <source>
        <dbReference type="ARBA" id="ARBA00023136"/>
    </source>
</evidence>
<dbReference type="Pfam" id="PF12698">
    <property type="entry name" value="ABC2_membrane_3"/>
    <property type="match status" value="1"/>
</dbReference>
<gene>
    <name evidence="7" type="ORF">WG900_09160</name>
</gene>
<evidence type="ECO:0000259" key="6">
    <source>
        <dbReference type="Pfam" id="PF12698"/>
    </source>
</evidence>
<feature type="domain" description="ABC-2 type transporter transmembrane" evidence="6">
    <location>
        <begin position="189"/>
        <end position="377"/>
    </location>
</feature>
<feature type="transmembrane region" description="Helical" evidence="5">
    <location>
        <begin position="32"/>
        <end position="53"/>
    </location>
</feature>
<keyword evidence="4 5" id="KW-0472">Membrane</keyword>
<feature type="transmembrane region" description="Helical" evidence="5">
    <location>
        <begin position="271"/>
        <end position="299"/>
    </location>
</feature>
<dbReference type="InterPro" id="IPR013525">
    <property type="entry name" value="ABC2_TM"/>
</dbReference>
<feature type="transmembrane region" description="Helical" evidence="5">
    <location>
        <begin position="320"/>
        <end position="341"/>
    </location>
</feature>
<proteinExistence type="predicted"/>
<dbReference type="Proteomes" id="UP001379235">
    <property type="component" value="Unassembled WGS sequence"/>
</dbReference>
<accession>A0ABU8S8D4</accession>
<keyword evidence="3 5" id="KW-1133">Transmembrane helix</keyword>
<feature type="transmembrane region" description="Helical" evidence="5">
    <location>
        <begin position="238"/>
        <end position="259"/>
    </location>
</feature>
<evidence type="ECO:0000256" key="2">
    <source>
        <dbReference type="ARBA" id="ARBA00022692"/>
    </source>
</evidence>
<organism evidence="7 8">
    <name type="scientific">Novosphingobium aquae</name>
    <dbReference type="NCBI Taxonomy" id="3133435"/>
    <lineage>
        <taxon>Bacteria</taxon>
        <taxon>Pseudomonadati</taxon>
        <taxon>Pseudomonadota</taxon>
        <taxon>Alphaproteobacteria</taxon>
        <taxon>Sphingomonadales</taxon>
        <taxon>Sphingomonadaceae</taxon>
        <taxon>Novosphingobium</taxon>
    </lineage>
</organism>
<feature type="transmembrane region" description="Helical" evidence="5">
    <location>
        <begin position="361"/>
        <end position="383"/>
    </location>
</feature>
<dbReference type="RefSeq" id="WP_339966555.1">
    <property type="nucleotide sequence ID" value="NZ_JBBHJY010000004.1"/>
</dbReference>
<keyword evidence="2 5" id="KW-0812">Transmembrane</keyword>
<evidence type="ECO:0000256" key="5">
    <source>
        <dbReference type="SAM" id="Phobius"/>
    </source>
</evidence>
<evidence type="ECO:0000313" key="8">
    <source>
        <dbReference type="Proteomes" id="UP001379235"/>
    </source>
</evidence>
<name>A0ABU8S8D4_9SPHN</name>
<feature type="transmembrane region" description="Helical" evidence="5">
    <location>
        <begin position="191"/>
        <end position="209"/>
    </location>
</feature>
<evidence type="ECO:0000256" key="3">
    <source>
        <dbReference type="ARBA" id="ARBA00022989"/>
    </source>
</evidence>
<evidence type="ECO:0000313" key="7">
    <source>
        <dbReference type="EMBL" id="MEJ6010090.1"/>
    </source>
</evidence>
<sequence>MSGAISSGRLSTLQAALVVARRDFGAILFSRTFFFFLLGPLFPVIVGIAAGSVKQETEQAAARPVLGVVMAPRDADAMIAAGAALRPELGYNAPDMAVVKKLQPGETINAAQVLKDSQGNLAAVVTGTIAKPQLTGTEGQIAAWSGPVALIAGRAADGSPQALPKVALAATASSVASERGGQMRTAQGGQMLLFLLTMMLAGMVLSNLVEEKANKIIEVLAAAIPMEAVFYGKLFAMLGVSLVGIAVWGAGFGGLILLGSDTLSGLTAPAVGWPAFVALGIGYFAMAYLLLGSVFLTIGSMASTVREVQTISMPVSMSQLMIFFFATYAAAMPDTGISLAAELIPFSSPFAMLARAAQDGAVLPHVMAVAWQVMWVAIFVHFGSRLFRRRVMKSGPQQARTKKSKGQPAPA</sequence>
<keyword evidence="8" id="KW-1185">Reference proteome</keyword>
<comment type="subcellular location">
    <subcellularLocation>
        <location evidence="1">Membrane</location>
        <topology evidence="1">Multi-pass membrane protein</topology>
    </subcellularLocation>
</comment>